<comment type="caution">
    <text evidence="2">The sequence shown here is derived from an EMBL/GenBank/DDBJ whole genome shotgun (WGS) entry which is preliminary data.</text>
</comment>
<name>A0A0F9PM70_9ZZZZ</name>
<protein>
    <submittedName>
        <fullName evidence="2">Uncharacterized protein</fullName>
    </submittedName>
</protein>
<proteinExistence type="predicted"/>
<evidence type="ECO:0000256" key="1">
    <source>
        <dbReference type="SAM" id="Phobius"/>
    </source>
</evidence>
<accession>A0A0F9PM70</accession>
<keyword evidence="1" id="KW-0812">Transmembrane</keyword>
<keyword evidence="1" id="KW-1133">Transmembrane helix</keyword>
<feature type="transmembrane region" description="Helical" evidence="1">
    <location>
        <begin position="77"/>
        <end position="95"/>
    </location>
</feature>
<sequence length="106" mass="13221">MVNYTLQYFSNIEKRIRLQSFLLRRLPKREVLWMIRRVVTRLPFSSWNVSERTYERMFEKNSNLLREDIRHRYGNPIVIWFLINVIVPIIVRLVIDWWTKERNLKV</sequence>
<evidence type="ECO:0000313" key="2">
    <source>
        <dbReference type="EMBL" id="KKN32870.1"/>
    </source>
</evidence>
<reference evidence="2" key="1">
    <citation type="journal article" date="2015" name="Nature">
        <title>Complex archaea that bridge the gap between prokaryotes and eukaryotes.</title>
        <authorList>
            <person name="Spang A."/>
            <person name="Saw J.H."/>
            <person name="Jorgensen S.L."/>
            <person name="Zaremba-Niedzwiedzka K."/>
            <person name="Martijn J."/>
            <person name="Lind A.E."/>
            <person name="van Eijk R."/>
            <person name="Schleper C."/>
            <person name="Guy L."/>
            <person name="Ettema T.J."/>
        </authorList>
    </citation>
    <scope>NUCLEOTIDE SEQUENCE</scope>
</reference>
<dbReference type="EMBL" id="LAZR01002224">
    <property type="protein sequence ID" value="KKN32870.1"/>
    <property type="molecule type" value="Genomic_DNA"/>
</dbReference>
<gene>
    <name evidence="2" type="ORF">LCGC14_0809550</name>
</gene>
<keyword evidence="1" id="KW-0472">Membrane</keyword>
<dbReference type="AlphaFoldDB" id="A0A0F9PM70"/>
<organism evidence="2">
    <name type="scientific">marine sediment metagenome</name>
    <dbReference type="NCBI Taxonomy" id="412755"/>
    <lineage>
        <taxon>unclassified sequences</taxon>
        <taxon>metagenomes</taxon>
        <taxon>ecological metagenomes</taxon>
    </lineage>
</organism>